<gene>
    <name evidence="7" type="ORF">C7438_0583</name>
</gene>
<accession>A0A660LBE9</accession>
<keyword evidence="8" id="KW-1185">Reference proteome</keyword>
<dbReference type="EMBL" id="RBIJ01000001">
    <property type="protein sequence ID" value="RKQ88930.1"/>
    <property type="molecule type" value="Genomic_DNA"/>
</dbReference>
<dbReference type="CDD" id="cd16964">
    <property type="entry name" value="YqgF"/>
    <property type="match status" value="1"/>
</dbReference>
<dbReference type="HAMAP" id="MF_00651">
    <property type="entry name" value="Nuclease_YqgF"/>
    <property type="match status" value="1"/>
</dbReference>
<protein>
    <recommendedName>
        <fullName evidence="5">Putative pre-16S rRNA nuclease</fullName>
        <ecNumber evidence="5">3.1.-.-</ecNumber>
    </recommendedName>
</protein>
<keyword evidence="3 5" id="KW-0540">Nuclease</keyword>
<dbReference type="GO" id="GO:0000967">
    <property type="term" value="P:rRNA 5'-end processing"/>
    <property type="evidence" value="ECO:0007669"/>
    <property type="project" value="UniProtKB-UniRule"/>
</dbReference>
<dbReference type="GO" id="GO:0005829">
    <property type="term" value="C:cytosol"/>
    <property type="evidence" value="ECO:0007669"/>
    <property type="project" value="TreeGrafter"/>
</dbReference>
<dbReference type="Pfam" id="PF03652">
    <property type="entry name" value="RuvX"/>
    <property type="match status" value="1"/>
</dbReference>
<dbReference type="GO" id="GO:0004518">
    <property type="term" value="F:nuclease activity"/>
    <property type="evidence" value="ECO:0007669"/>
    <property type="project" value="UniProtKB-KW"/>
</dbReference>
<dbReference type="SMART" id="SM00732">
    <property type="entry name" value="YqgFc"/>
    <property type="match status" value="1"/>
</dbReference>
<feature type="domain" description="YqgF/RNase H-like" evidence="6">
    <location>
        <begin position="2"/>
        <end position="101"/>
    </location>
</feature>
<evidence type="ECO:0000256" key="2">
    <source>
        <dbReference type="ARBA" id="ARBA00022517"/>
    </source>
</evidence>
<dbReference type="NCBIfam" id="TIGR00250">
    <property type="entry name" value="RNAse_H_YqgF"/>
    <property type="match status" value="1"/>
</dbReference>
<dbReference type="AlphaFoldDB" id="A0A660LBE9"/>
<dbReference type="InterPro" id="IPR006641">
    <property type="entry name" value="YqgF/RNaseH-like_dom"/>
</dbReference>
<keyword evidence="4 5" id="KW-0378">Hydrolase</keyword>
<evidence type="ECO:0000256" key="4">
    <source>
        <dbReference type="ARBA" id="ARBA00022801"/>
    </source>
</evidence>
<organism evidence="7 8">
    <name type="scientific">Brockia lithotrophica</name>
    <dbReference type="NCBI Taxonomy" id="933949"/>
    <lineage>
        <taxon>Bacteria</taxon>
        <taxon>Bacillati</taxon>
        <taxon>Bacillota</taxon>
        <taxon>Bacilli</taxon>
        <taxon>Bacillales</taxon>
        <taxon>Bacillales Family X. Incertae Sedis</taxon>
        <taxon>Brockia</taxon>
    </lineage>
</organism>
<dbReference type="EC" id="3.1.-.-" evidence="5"/>
<dbReference type="SUPFAM" id="SSF53098">
    <property type="entry name" value="Ribonuclease H-like"/>
    <property type="match status" value="1"/>
</dbReference>
<sequence length="140" mass="15604">MGRVLALDVGTRTIGVAVSDPLGITAQGLETIFRRGGNEYARLLELLEKYEVTTVVIGYPRHLDGRPGETARQAEDVARFLAKRTDVEIVFWDERLTTQEALRALREAGASPARKKERKDVLAAQLLLDSYLRRRKGGTP</sequence>
<comment type="caution">
    <text evidence="7">The sequence shown here is derived from an EMBL/GenBank/DDBJ whole genome shotgun (WGS) entry which is preliminary data.</text>
</comment>
<comment type="similarity">
    <text evidence="5">Belongs to the YqgF HJR family.</text>
</comment>
<dbReference type="GO" id="GO:0016788">
    <property type="term" value="F:hydrolase activity, acting on ester bonds"/>
    <property type="evidence" value="ECO:0007669"/>
    <property type="project" value="UniProtKB-UniRule"/>
</dbReference>
<reference evidence="7 8" key="1">
    <citation type="submission" date="2018-10" db="EMBL/GenBank/DDBJ databases">
        <title>Genomic Encyclopedia of Type Strains, Phase IV (KMG-IV): sequencing the most valuable type-strain genomes for metagenomic binning, comparative biology and taxonomic classification.</title>
        <authorList>
            <person name="Goeker M."/>
        </authorList>
    </citation>
    <scope>NUCLEOTIDE SEQUENCE [LARGE SCALE GENOMIC DNA]</scope>
    <source>
        <strain evidence="7 8">DSM 22653</strain>
    </source>
</reference>
<dbReference type="InterPro" id="IPR037027">
    <property type="entry name" value="YqgF/RNaseH-like_dom_sf"/>
</dbReference>
<dbReference type="PANTHER" id="PTHR33317:SF4">
    <property type="entry name" value="POLYNUCLEOTIDYL TRANSFERASE, RIBONUCLEASE H-LIKE SUPERFAMILY PROTEIN"/>
    <property type="match status" value="1"/>
</dbReference>
<dbReference type="PANTHER" id="PTHR33317">
    <property type="entry name" value="POLYNUCLEOTIDYL TRANSFERASE, RIBONUCLEASE H-LIKE SUPERFAMILY PROTEIN"/>
    <property type="match status" value="1"/>
</dbReference>
<evidence type="ECO:0000313" key="8">
    <source>
        <dbReference type="Proteomes" id="UP000267019"/>
    </source>
</evidence>
<evidence type="ECO:0000256" key="1">
    <source>
        <dbReference type="ARBA" id="ARBA00022490"/>
    </source>
</evidence>
<name>A0A660LBE9_9BACL</name>
<evidence type="ECO:0000256" key="3">
    <source>
        <dbReference type="ARBA" id="ARBA00022722"/>
    </source>
</evidence>
<evidence type="ECO:0000256" key="5">
    <source>
        <dbReference type="HAMAP-Rule" id="MF_00651"/>
    </source>
</evidence>
<evidence type="ECO:0000259" key="6">
    <source>
        <dbReference type="SMART" id="SM00732"/>
    </source>
</evidence>
<dbReference type="InterPro" id="IPR012337">
    <property type="entry name" value="RNaseH-like_sf"/>
</dbReference>
<comment type="subcellular location">
    <subcellularLocation>
        <location evidence="5">Cytoplasm</location>
    </subcellularLocation>
</comment>
<proteinExistence type="inferred from homology"/>
<dbReference type="InterPro" id="IPR005227">
    <property type="entry name" value="YqgF"/>
</dbReference>
<dbReference type="Gene3D" id="3.30.420.140">
    <property type="entry name" value="YqgF/RNase H-like domain"/>
    <property type="match status" value="1"/>
</dbReference>
<dbReference type="Proteomes" id="UP000267019">
    <property type="component" value="Unassembled WGS sequence"/>
</dbReference>
<comment type="function">
    <text evidence="5">Could be a nuclease involved in processing of the 5'-end of pre-16S rRNA.</text>
</comment>
<dbReference type="RefSeq" id="WP_170143517.1">
    <property type="nucleotide sequence ID" value="NZ_RBIJ01000001.1"/>
</dbReference>
<evidence type="ECO:0000313" key="7">
    <source>
        <dbReference type="EMBL" id="RKQ88930.1"/>
    </source>
</evidence>
<keyword evidence="2 5" id="KW-0690">Ribosome biogenesis</keyword>
<keyword evidence="1 5" id="KW-0963">Cytoplasm</keyword>